<dbReference type="InterPro" id="IPR050220">
    <property type="entry name" value="Type_II_DNA_Topoisomerases"/>
</dbReference>
<dbReference type="NCBIfam" id="TIGR01063">
    <property type="entry name" value="gyrA"/>
    <property type="match status" value="1"/>
</dbReference>
<feature type="active site" description="O-(5'-phospho-DNA)-tyrosine intermediate" evidence="8 9">
    <location>
        <position position="122"/>
    </location>
</feature>
<comment type="catalytic activity">
    <reaction evidence="1 8 9">
        <text>ATP-dependent breakage, passage and rejoining of double-stranded DNA.</text>
        <dbReference type="EC" id="5.6.2.2"/>
    </reaction>
</comment>
<evidence type="ECO:0000256" key="1">
    <source>
        <dbReference type="ARBA" id="ARBA00000185"/>
    </source>
</evidence>
<comment type="miscellaneous">
    <text evidence="8">Few gyrases are as efficient as E.coli at forming negative supercoils. Not all organisms have 2 type II topoisomerases; in organisms with a single type II topoisomerase this enzyme also has to decatenate newly replicated chromosomes.</text>
</comment>
<dbReference type="InterPro" id="IPR005743">
    <property type="entry name" value="GyrA"/>
</dbReference>
<feature type="region of interest" description="Disordered" evidence="11">
    <location>
        <begin position="806"/>
        <end position="826"/>
    </location>
</feature>
<keyword evidence="3 8" id="KW-0547">Nucleotide-binding</keyword>
<evidence type="ECO:0000256" key="6">
    <source>
        <dbReference type="ARBA" id="ARBA00023125"/>
    </source>
</evidence>
<dbReference type="Gene3D" id="3.30.1360.40">
    <property type="match status" value="1"/>
</dbReference>
<dbReference type="Gene3D" id="3.90.199.10">
    <property type="entry name" value="Topoisomerase II, domain 5"/>
    <property type="match status" value="1"/>
</dbReference>
<evidence type="ECO:0000256" key="3">
    <source>
        <dbReference type="ARBA" id="ARBA00022741"/>
    </source>
</evidence>
<dbReference type="InterPro" id="IPR002205">
    <property type="entry name" value="Topo_IIA_dom_A"/>
</dbReference>
<dbReference type="InterPro" id="IPR006691">
    <property type="entry name" value="GyrA/parC_rep"/>
</dbReference>
<accession>A0ABS7L2J8</accession>
<proteinExistence type="inferred from homology"/>
<keyword evidence="6 8" id="KW-0238">DNA-binding</keyword>
<gene>
    <name evidence="8 13" type="primary">gyrA</name>
    <name evidence="13" type="ORF">K5V21_16810</name>
</gene>
<dbReference type="InterPro" id="IPR013758">
    <property type="entry name" value="Topo_IIA_A/C_ab"/>
</dbReference>
<evidence type="ECO:0000256" key="11">
    <source>
        <dbReference type="SAM" id="MobiDB-lite"/>
    </source>
</evidence>
<comment type="function">
    <text evidence="8">A type II topoisomerase that negatively supercoils closed circular double-stranded (ds) DNA in an ATP-dependent manner to modulate DNA topology and maintain chromosomes in an underwound state. Negative supercoiling favors strand separation, and DNA replication, transcription, recombination and repair, all of which involve strand separation. Also able to catalyze the interconversion of other topological isomers of dsDNA rings, including catenanes and knotted rings. Type II topoisomerases break and join 2 DNA strands simultaneously in an ATP-dependent manner.</text>
</comment>
<organism evidence="13 14">
    <name type="scientific">Clostridium sardiniense</name>
    <name type="common">Clostridium absonum</name>
    <dbReference type="NCBI Taxonomy" id="29369"/>
    <lineage>
        <taxon>Bacteria</taxon>
        <taxon>Bacillati</taxon>
        <taxon>Bacillota</taxon>
        <taxon>Clostridia</taxon>
        <taxon>Eubacteriales</taxon>
        <taxon>Clostridiaceae</taxon>
        <taxon>Clostridium</taxon>
    </lineage>
</organism>
<feature type="coiled-coil region" evidence="10">
    <location>
        <begin position="435"/>
        <end position="476"/>
    </location>
</feature>
<dbReference type="HAMAP" id="MF_01897">
    <property type="entry name" value="GyrA"/>
    <property type="match status" value="1"/>
</dbReference>
<comment type="subcellular location">
    <subcellularLocation>
        <location evidence="8">Cytoplasm</location>
    </subcellularLocation>
</comment>
<dbReference type="SMART" id="SM00434">
    <property type="entry name" value="TOP4c"/>
    <property type="match status" value="1"/>
</dbReference>
<dbReference type="CDD" id="cd00187">
    <property type="entry name" value="TOP4c"/>
    <property type="match status" value="1"/>
</dbReference>
<dbReference type="Pfam" id="PF03989">
    <property type="entry name" value="DNA_gyraseA_C"/>
    <property type="match status" value="6"/>
</dbReference>
<name>A0ABS7L2J8_CLOSR</name>
<dbReference type="EC" id="5.6.2.2" evidence="8"/>
<keyword evidence="8" id="KW-0963">Cytoplasm</keyword>
<dbReference type="PANTHER" id="PTHR43493:SF5">
    <property type="entry name" value="DNA GYRASE SUBUNIT A, CHLOROPLASTIC_MITOCHONDRIAL"/>
    <property type="match status" value="1"/>
</dbReference>
<keyword evidence="5 8" id="KW-0799">Topoisomerase</keyword>
<evidence type="ECO:0000256" key="2">
    <source>
        <dbReference type="ARBA" id="ARBA00008263"/>
    </source>
</evidence>
<dbReference type="SUPFAM" id="SSF101904">
    <property type="entry name" value="GyrA/ParC C-terminal domain-like"/>
    <property type="match status" value="1"/>
</dbReference>
<dbReference type="Gene3D" id="2.120.10.90">
    <property type="entry name" value="DNA gyrase/topoisomerase IV, subunit A, C-terminal"/>
    <property type="match status" value="1"/>
</dbReference>
<evidence type="ECO:0000256" key="8">
    <source>
        <dbReference type="HAMAP-Rule" id="MF_01897"/>
    </source>
</evidence>
<evidence type="ECO:0000256" key="10">
    <source>
        <dbReference type="SAM" id="Coils"/>
    </source>
</evidence>
<keyword evidence="7 8" id="KW-0413">Isomerase</keyword>
<dbReference type="NCBIfam" id="NF004043">
    <property type="entry name" value="PRK05560.1"/>
    <property type="match status" value="1"/>
</dbReference>
<comment type="similarity">
    <text evidence="2 8">Belongs to the type II topoisomerase GyrA/ParC subunit family.</text>
</comment>
<keyword evidence="4 8" id="KW-0067">ATP-binding</keyword>
<dbReference type="Gene3D" id="1.10.268.10">
    <property type="entry name" value="Topoisomerase, domain 3"/>
    <property type="match status" value="1"/>
</dbReference>
<keyword evidence="14" id="KW-1185">Reference proteome</keyword>
<comment type="caution">
    <text evidence="13">The sequence shown here is derived from an EMBL/GenBank/DDBJ whole genome shotgun (WGS) entry which is preliminary data.</text>
</comment>
<dbReference type="InterPro" id="IPR013757">
    <property type="entry name" value="Topo_IIA_A_a_sf"/>
</dbReference>
<evidence type="ECO:0000259" key="12">
    <source>
        <dbReference type="PROSITE" id="PS52040"/>
    </source>
</evidence>
<reference evidence="13 14" key="1">
    <citation type="journal article" date="2021" name="Cell Host Microbe">
        <title>in vivo commensal control of Clostridioides difficile virulence.</title>
        <authorList>
            <person name="Girinathan B.P."/>
            <person name="Dibenedetto N."/>
            <person name="Worley J.N."/>
            <person name="Peltier J."/>
            <person name="Arrieta-Ortiz M.L."/>
            <person name="Rupa Christinal Immanuel S."/>
            <person name="Lavin R."/>
            <person name="Delaney M.L."/>
            <person name="Cummins C."/>
            <person name="Hoffmann M."/>
            <person name="Luo Y."/>
            <person name="Gonzalez-Escalona N."/>
            <person name="Allard M."/>
            <person name="Onderdonk A.B."/>
            <person name="Gerber G.K."/>
            <person name="Sonenshein A.L."/>
            <person name="Baliga N."/>
            <person name="Dupuy B."/>
            <person name="Bry L."/>
        </authorList>
    </citation>
    <scope>NUCLEOTIDE SEQUENCE [LARGE SCALE GENOMIC DNA]</scope>
    <source>
        <strain evidence="13 14">DSM 599</strain>
    </source>
</reference>
<dbReference type="InterPro" id="IPR013760">
    <property type="entry name" value="Topo_IIA-like_dom_sf"/>
</dbReference>
<feature type="compositionally biased region" description="Acidic residues" evidence="11">
    <location>
        <begin position="806"/>
        <end position="816"/>
    </location>
</feature>
<dbReference type="EMBL" id="JAIKTU010000016">
    <property type="protein sequence ID" value="MBY0757098.1"/>
    <property type="molecule type" value="Genomic_DNA"/>
</dbReference>
<protein>
    <recommendedName>
        <fullName evidence="8">DNA gyrase subunit A</fullName>
        <ecNumber evidence="8">5.6.2.2</ecNumber>
    </recommendedName>
</protein>
<dbReference type="NCBIfam" id="NF004044">
    <property type="entry name" value="PRK05561.1"/>
    <property type="match status" value="1"/>
</dbReference>
<evidence type="ECO:0000256" key="9">
    <source>
        <dbReference type="PROSITE-ProRule" id="PRU01384"/>
    </source>
</evidence>
<evidence type="ECO:0000256" key="5">
    <source>
        <dbReference type="ARBA" id="ARBA00023029"/>
    </source>
</evidence>
<sequence length="845" mass="94790">MSFNEGKVIPVDIKNEMKKCYIDYAMSVIVGRALPDVRDGLKPVHRRILFSMHELGLAPEKGYRKCARIVGEVLGKYHPHGDSSVYDALVRMAQDFSMRYMLVDGHGNFGSVDGDSAAAMRYTEAKMNKIASQMLRDISKNTVDFIPNFDGEEKEPSVLPSRFPNLLVNGSSGIAVGMATNIPPHNLGEIIDGTIMLIDNPELQVLDLMTAIKGPDFPTAGTIMGKSGIRSAYETGRGKIIVRAEAEIEEENNRHRIIVTELPYQVNKARLIENIADLVKDKRINGISDLRDESDREGMRIVIELKRDANPSVVLNLLYKHTKMQDTFGVTMLALVDNEPQILNLKQVLSHYVNFQKEVITRRTIFELNKAEARAHILEGLRIALDNIDEVISIIRNSKTTEIAKNTLIERFNLSDKQCQAILEMRLRRLTGLERDKIEEEYAELMKEIEYLKSILASEEKLLSVIKEELLEIKNRYSDERRTKIENNVNEIDVEDLIQEQEIVITLTHTGYVKRISSDVYSAQKRGGKGIQAMSTKEDDFVEHVMVTSTHSDVLFFTNRGRVYKLRGYQIPEAGRTAKGTNIINLIPIEPDERIETVLTVNDVYESGYLFMGTKNGIVKKTNLTEFKNLRKNGLIAINLREGDELLKVKMTRGDANIIMVTQNGLAIKFNESDVRPMGRTASGVKAISLSDDDMAVCMDIAVDDEDLLVVSENGFGKRTPTTEYKVQNRGGKGLLTYKINDKTGKLVGATVCKTEDELMMINTSGVAIRINIDDVSVTGRATMGVKLMRTLDEEQVVVITKITSDGEEEDNDEVQTELGISEDNAEVVSDNSLDELVKRATEEE</sequence>
<dbReference type="RefSeq" id="WP_221862249.1">
    <property type="nucleotide sequence ID" value="NZ_JAIKTU010000016.1"/>
</dbReference>
<keyword evidence="10" id="KW-0175">Coiled coil</keyword>
<feature type="short sequence motif" description="GyrA-box" evidence="8">
    <location>
        <begin position="524"/>
        <end position="530"/>
    </location>
</feature>
<dbReference type="SUPFAM" id="SSF56719">
    <property type="entry name" value="Type II DNA topoisomerase"/>
    <property type="match status" value="1"/>
</dbReference>
<evidence type="ECO:0000256" key="4">
    <source>
        <dbReference type="ARBA" id="ARBA00022840"/>
    </source>
</evidence>
<feature type="domain" description="Topo IIA-type catalytic" evidence="12">
    <location>
        <begin position="34"/>
        <end position="497"/>
    </location>
</feature>
<dbReference type="GO" id="GO:0003918">
    <property type="term" value="F:DNA topoisomerase type II (double strand cut, ATP-hydrolyzing) activity"/>
    <property type="evidence" value="ECO:0007669"/>
    <property type="project" value="UniProtKB-EC"/>
</dbReference>
<dbReference type="InterPro" id="IPR035516">
    <property type="entry name" value="Gyrase/topoIV_suA_C"/>
</dbReference>
<evidence type="ECO:0000313" key="14">
    <source>
        <dbReference type="Proteomes" id="UP001299068"/>
    </source>
</evidence>
<dbReference type="PROSITE" id="PS52040">
    <property type="entry name" value="TOPO_IIA"/>
    <property type="match status" value="1"/>
</dbReference>
<dbReference type="Proteomes" id="UP001299068">
    <property type="component" value="Unassembled WGS sequence"/>
</dbReference>
<evidence type="ECO:0000256" key="7">
    <source>
        <dbReference type="ARBA" id="ARBA00023235"/>
    </source>
</evidence>
<dbReference type="PANTHER" id="PTHR43493">
    <property type="entry name" value="DNA GYRASE/TOPOISOMERASE SUBUNIT A"/>
    <property type="match status" value="1"/>
</dbReference>
<evidence type="ECO:0000313" key="13">
    <source>
        <dbReference type="EMBL" id="MBY0757098.1"/>
    </source>
</evidence>
<comment type="subunit">
    <text evidence="8">Heterotetramer, composed of two GyrA and two GyrB chains. In the heterotetramer, GyrA contains the active site tyrosine that forms a transient covalent intermediate with DNA, while GyrB binds cofactors and catalyzes ATP hydrolysis.</text>
</comment>
<dbReference type="Pfam" id="PF00521">
    <property type="entry name" value="DNA_topoisoIV"/>
    <property type="match status" value="1"/>
</dbReference>